<keyword evidence="3" id="KW-1185">Reference proteome</keyword>
<feature type="chain" id="PRO_5031044263" evidence="1">
    <location>
        <begin position="32"/>
        <end position="243"/>
    </location>
</feature>
<gene>
    <name evidence="2" type="ORF">HDF16_000608</name>
</gene>
<evidence type="ECO:0000313" key="3">
    <source>
        <dbReference type="Proteomes" id="UP000540989"/>
    </source>
</evidence>
<evidence type="ECO:0000256" key="1">
    <source>
        <dbReference type="SAM" id="SignalP"/>
    </source>
</evidence>
<protein>
    <submittedName>
        <fullName evidence="2">Uncharacterized protein</fullName>
    </submittedName>
</protein>
<sequence length="243" mass="24483">MNHFALTRMSLRNWRCSALTAVAGLSCAIFAADTAHGQFHAAPAPVTVSLTPAAFLPVITGGSSRTTIATNLHGNAAASPWRISLVSLGRGEGASGETYKIQMTNASSEILSLPVGTDGQAIWDACQKSEISEVNITLQVAGQIAPAANLPPVHSCAGVASSSLTVVPGASVIFAGALPATVLAPHDANISAVVSVCSASYDLDGTEPVTTRQCQAPVASNSASVTAPAGLRKPGNVVAASLE</sequence>
<dbReference type="AlphaFoldDB" id="A0A7W8E290"/>
<dbReference type="RefSeq" id="WP_184213663.1">
    <property type="nucleotide sequence ID" value="NZ_JACHIP010000001.1"/>
</dbReference>
<organism evidence="2 3">
    <name type="scientific">Granulicella aggregans</name>
    <dbReference type="NCBI Taxonomy" id="474949"/>
    <lineage>
        <taxon>Bacteria</taxon>
        <taxon>Pseudomonadati</taxon>
        <taxon>Acidobacteriota</taxon>
        <taxon>Terriglobia</taxon>
        <taxon>Terriglobales</taxon>
        <taxon>Acidobacteriaceae</taxon>
        <taxon>Granulicella</taxon>
    </lineage>
</organism>
<dbReference type="EMBL" id="JACHIP010000001">
    <property type="protein sequence ID" value="MBB5055939.1"/>
    <property type="molecule type" value="Genomic_DNA"/>
</dbReference>
<feature type="signal peptide" evidence="1">
    <location>
        <begin position="1"/>
        <end position="31"/>
    </location>
</feature>
<proteinExistence type="predicted"/>
<comment type="caution">
    <text evidence="2">The sequence shown here is derived from an EMBL/GenBank/DDBJ whole genome shotgun (WGS) entry which is preliminary data.</text>
</comment>
<dbReference type="Proteomes" id="UP000540989">
    <property type="component" value="Unassembled WGS sequence"/>
</dbReference>
<accession>A0A7W8E290</accession>
<keyword evidence="1" id="KW-0732">Signal</keyword>
<evidence type="ECO:0000313" key="2">
    <source>
        <dbReference type="EMBL" id="MBB5055939.1"/>
    </source>
</evidence>
<reference evidence="2 3" key="1">
    <citation type="submission" date="2020-08" db="EMBL/GenBank/DDBJ databases">
        <title>Genomic Encyclopedia of Type Strains, Phase IV (KMG-V): Genome sequencing to study the core and pangenomes of soil and plant-associated prokaryotes.</title>
        <authorList>
            <person name="Whitman W."/>
        </authorList>
    </citation>
    <scope>NUCLEOTIDE SEQUENCE [LARGE SCALE GENOMIC DNA]</scope>
    <source>
        <strain evidence="2 3">M8UP14</strain>
    </source>
</reference>
<name>A0A7W8E290_9BACT</name>